<dbReference type="EMBL" id="BTFZ01000011">
    <property type="protein sequence ID" value="GMM36309.1"/>
    <property type="molecule type" value="Genomic_DNA"/>
</dbReference>
<dbReference type="InterPro" id="IPR009029">
    <property type="entry name" value="HMG_CoA_Rdtase_sub-bd_dom_sf"/>
</dbReference>
<dbReference type="InterPro" id="IPR023074">
    <property type="entry name" value="HMG_CoA_Rdtase_cat_sf"/>
</dbReference>
<dbReference type="PROSITE" id="PS01192">
    <property type="entry name" value="HMG_COA_REDUCTASE_3"/>
    <property type="match status" value="1"/>
</dbReference>
<dbReference type="InterPro" id="IPR025583">
    <property type="entry name" value="HMG-CoA_N_dom"/>
</dbReference>
<evidence type="ECO:0000256" key="6">
    <source>
        <dbReference type="ARBA" id="ARBA00022989"/>
    </source>
</evidence>
<feature type="transmembrane region" description="Helical" evidence="9">
    <location>
        <begin position="24"/>
        <end position="41"/>
    </location>
</feature>
<dbReference type="AlphaFoldDB" id="A0AAV5QNJ2"/>
<dbReference type="Gene3D" id="1.10.3270.10">
    <property type="entry name" value="HMGR, N-terminal domain"/>
    <property type="match status" value="1"/>
</dbReference>
<dbReference type="GO" id="GO:0005789">
    <property type="term" value="C:endoplasmic reticulum membrane"/>
    <property type="evidence" value="ECO:0007669"/>
    <property type="project" value="UniProtKB-SubCell"/>
</dbReference>
<keyword evidence="12" id="KW-1185">Reference proteome</keyword>
<dbReference type="RefSeq" id="XP_064853305.1">
    <property type="nucleotide sequence ID" value="XM_064997233.1"/>
</dbReference>
<evidence type="ECO:0000313" key="11">
    <source>
        <dbReference type="EMBL" id="GMM36309.1"/>
    </source>
</evidence>
<dbReference type="InterPro" id="IPR023282">
    <property type="entry name" value="HMG_CoA_Rdtase_N"/>
</dbReference>
<comment type="caution">
    <text evidence="11">The sequence shown here is derived from an EMBL/GenBank/DDBJ whole genome shotgun (WGS) entry which is preliminary data.</text>
</comment>
<dbReference type="SUPFAM" id="SSF55035">
    <property type="entry name" value="NAD-binding domain of HMG-CoA reductase"/>
    <property type="match status" value="1"/>
</dbReference>
<keyword evidence="6 9" id="KW-1133">Transmembrane helix</keyword>
<comment type="subcellular location">
    <subcellularLocation>
        <location evidence="1 9">Endoplasmic reticulum membrane</location>
        <topology evidence="1 9">Multi-pass membrane protein</topology>
    </subcellularLocation>
</comment>
<dbReference type="Pfam" id="PF12349">
    <property type="entry name" value="Sterol-sensing"/>
    <property type="match status" value="1"/>
</dbReference>
<dbReference type="CDD" id="cd00643">
    <property type="entry name" value="HMG-CoA_reductase_classI"/>
    <property type="match status" value="1"/>
</dbReference>
<comment type="catalytic activity">
    <reaction evidence="9">
        <text>(R)-mevalonate + 2 NADP(+) + CoA = (3S)-3-hydroxy-3-methylglutaryl-CoA + 2 NADPH + 2 H(+)</text>
        <dbReference type="Rhea" id="RHEA:15989"/>
        <dbReference type="ChEBI" id="CHEBI:15378"/>
        <dbReference type="ChEBI" id="CHEBI:36464"/>
        <dbReference type="ChEBI" id="CHEBI:43074"/>
        <dbReference type="ChEBI" id="CHEBI:57287"/>
        <dbReference type="ChEBI" id="CHEBI:57783"/>
        <dbReference type="ChEBI" id="CHEBI:58349"/>
        <dbReference type="EC" id="1.1.1.34"/>
    </reaction>
</comment>
<proteinExistence type="inferred from homology"/>
<dbReference type="InterPro" id="IPR009023">
    <property type="entry name" value="HMG_CoA_Rdtase_NAD(P)-bd_sf"/>
</dbReference>
<dbReference type="PROSITE" id="PS00318">
    <property type="entry name" value="HMG_COA_REDUCTASE_2"/>
    <property type="match status" value="1"/>
</dbReference>
<evidence type="ECO:0000259" key="10">
    <source>
        <dbReference type="PROSITE" id="PS50156"/>
    </source>
</evidence>
<dbReference type="PROSITE" id="PS50065">
    <property type="entry name" value="HMG_COA_REDUCTASE_4"/>
    <property type="match status" value="1"/>
</dbReference>
<dbReference type="InterPro" id="IPR004554">
    <property type="entry name" value="HMG_CoA_Rdtase_eu_arc"/>
</dbReference>
<gene>
    <name evidence="11" type="ORF">DASC09_036340</name>
</gene>
<dbReference type="NCBIfam" id="TIGR00533">
    <property type="entry name" value="HMG_CoA_R_NADP"/>
    <property type="match status" value="1"/>
</dbReference>
<dbReference type="SUPFAM" id="SSF56542">
    <property type="entry name" value="Substrate-binding domain of HMG-CoA reductase"/>
    <property type="match status" value="1"/>
</dbReference>
<feature type="transmembrane region" description="Helical" evidence="9">
    <location>
        <begin position="316"/>
        <end position="337"/>
    </location>
</feature>
<dbReference type="GO" id="GO:0005635">
    <property type="term" value="C:nuclear envelope"/>
    <property type="evidence" value="ECO:0007669"/>
    <property type="project" value="UniProtKB-ARBA"/>
</dbReference>
<dbReference type="InterPro" id="IPR053958">
    <property type="entry name" value="HMGCR/SNAP/NPC1-like_SSD"/>
</dbReference>
<dbReference type="PANTHER" id="PTHR10572:SF24">
    <property type="entry name" value="3-HYDROXY-3-METHYLGLUTARYL-COENZYME A REDUCTASE"/>
    <property type="match status" value="1"/>
</dbReference>
<evidence type="ECO:0000256" key="9">
    <source>
        <dbReference type="RuleBase" id="RU361219"/>
    </source>
</evidence>
<dbReference type="EC" id="1.1.1.34" evidence="9"/>
<dbReference type="FunFam" id="3.30.70.420:FF:000001">
    <property type="entry name" value="3-hydroxy-3-methylglutaryl coenzyme A reductase"/>
    <property type="match status" value="1"/>
</dbReference>
<comment type="pathway">
    <text evidence="9">Metabolic intermediate biosynthesis; (R)-mevalonate biosynthesis; (R)-mevalonate from acetyl-CoA: step 3/3.</text>
</comment>
<name>A0AAV5QNJ2_9ASCO</name>
<dbReference type="FunFam" id="3.90.770.10:FF:000001">
    <property type="entry name" value="3-hydroxy-3-methylglutaryl coenzyme A reductase"/>
    <property type="match status" value="1"/>
</dbReference>
<dbReference type="Gene3D" id="3.30.70.420">
    <property type="entry name" value="Hydroxymethylglutaryl-CoA reductase, class I/II, NAD/NADP-binding domain"/>
    <property type="match status" value="1"/>
</dbReference>
<dbReference type="InterPro" id="IPR000731">
    <property type="entry name" value="SSD"/>
</dbReference>
<dbReference type="Gene3D" id="3.90.770.10">
    <property type="entry name" value="3-hydroxy-3-methylglutaryl-coenzyme A Reductase, Chain A, domain 2"/>
    <property type="match status" value="1"/>
</dbReference>
<sequence>MASFTSVLSRPLASLAKASAHRPIHVIILTALVTAVAYLSIVDEFISLNSIDVSQVSYYHPPNTNDYKDWTLIEDIALYPNAAHVGITPLSFKRIAENQIPAVEDTVFYADSAEKYLICDFDDVKNKLNNISQITTNDGTTWKTVHQYKISKYQEYAKSAYNTLKSVISGAETYDIVIITIAYLAMYYTFFKLFFDMKKQTGSKFWLGFASITSSSFAFLLAFATARIFNVKVSFFSLSEGIPFLVATVGFDRVVKLSASVLNAANIDKESHSISSLIHKQLENSALNFVKDQLLCACAFLACSLYAFHLEGLKNFCLLSALIMLYDVLLTFSYYSAVLALKVEINMIHRSTAFEQAMEEDGIPEFAAKQASLQSTVSQEEVNFNFDNTSVTAFKLFSVVLFIAFHVYIVGSNWVFVSEVNSRSDATVVQNLSKSIAKHIDISPNGTIVTFLEPRIYVPKNLFFQAQDITFNFLERLSGAIRDRFISKTLLFLLGTSAAINAYLLNAARTHSIDKPSQKLNEAIESKKLAEAAEKAAAIKVQAPSTSTSTPSALESNTTHTFDECVQILKEGNVASLNDDEVTSLVVGDKLPLYALEKKLSDTTRAVVVRRKAIAKLAKAPVVDSADVPYLNYNYDKVFGACCENVIGYIPLPLGVAGPLLIDGKPYHIPMATTEGCLVASTMRGCKAINSGGGATTVLTRDGMTRGPCVKFPSLKRAGACKIWLDSDEGQELLKKDFNSTSRFARLQHVQTAIAGSLLFIRFRTTTGDAMGMNMISKGVEYTLKQMTEAHGWSDMDVISVSGNYCSDKKPAAINWTNGRGKSVVAEARIPAEVIKKVLKSNVDALVELNVSKNLIGSAMAGSIGGFNAHASNLVTAVYLACGQDPAQNVESSNCMTLIDKVGEDLLISVSMPSIEVGTIGGGTILGPQAAMLEVLGVRGPHPTSPGANAQQLAKIVACAVMAAELSLLSALAAGHLVQSHMQHNRAGPVVNKGCS</sequence>
<feature type="transmembrane region" description="Helical" evidence="9">
    <location>
        <begin position="207"/>
        <end position="229"/>
    </location>
</feature>
<dbReference type="GO" id="GO:0005778">
    <property type="term" value="C:peroxisomal membrane"/>
    <property type="evidence" value="ECO:0007669"/>
    <property type="project" value="TreeGrafter"/>
</dbReference>
<dbReference type="Pfam" id="PF13323">
    <property type="entry name" value="HPIH"/>
    <property type="match status" value="1"/>
</dbReference>
<evidence type="ECO:0000256" key="7">
    <source>
        <dbReference type="ARBA" id="ARBA00023002"/>
    </source>
</evidence>
<evidence type="ECO:0000256" key="3">
    <source>
        <dbReference type="ARBA" id="ARBA00022692"/>
    </source>
</evidence>
<dbReference type="FunFam" id="1.10.3270.10:FF:000001">
    <property type="entry name" value="3-hydroxy-3-methylglutaryl coenzyme A reductase"/>
    <property type="match status" value="1"/>
</dbReference>
<protein>
    <recommendedName>
        <fullName evidence="9">3-hydroxy-3-methylglutaryl coenzyme A reductase</fullName>
        <shortName evidence="9">HMG-CoA reductase</shortName>
        <ecNumber evidence="9">1.1.1.34</ecNumber>
    </recommendedName>
</protein>
<dbReference type="PANTHER" id="PTHR10572">
    <property type="entry name" value="3-HYDROXY-3-METHYLGLUTARYL-COENZYME A REDUCTASE"/>
    <property type="match status" value="1"/>
</dbReference>
<dbReference type="PRINTS" id="PR00071">
    <property type="entry name" value="HMGCOARDTASE"/>
</dbReference>
<dbReference type="GO" id="GO:0008299">
    <property type="term" value="P:isoprenoid biosynthetic process"/>
    <property type="evidence" value="ECO:0007669"/>
    <property type="project" value="InterPro"/>
</dbReference>
<dbReference type="GO" id="GO:0004420">
    <property type="term" value="F:hydroxymethylglutaryl-CoA reductase (NADPH) activity"/>
    <property type="evidence" value="ECO:0007669"/>
    <property type="project" value="UniProtKB-EC"/>
</dbReference>
<dbReference type="InterPro" id="IPR023076">
    <property type="entry name" value="HMG_CoA_Rdtase_CS"/>
</dbReference>
<dbReference type="Pfam" id="PF00368">
    <property type="entry name" value="HMG-CoA_red"/>
    <property type="match status" value="1"/>
</dbReference>
<keyword evidence="8 9" id="KW-0472">Membrane</keyword>
<organism evidence="11 12">
    <name type="scientific">Saccharomycopsis crataegensis</name>
    <dbReference type="NCBI Taxonomy" id="43959"/>
    <lineage>
        <taxon>Eukaryota</taxon>
        <taxon>Fungi</taxon>
        <taxon>Dikarya</taxon>
        <taxon>Ascomycota</taxon>
        <taxon>Saccharomycotina</taxon>
        <taxon>Saccharomycetes</taxon>
        <taxon>Saccharomycopsidaceae</taxon>
        <taxon>Saccharomycopsis</taxon>
    </lineage>
</organism>
<dbReference type="PROSITE" id="PS50156">
    <property type="entry name" value="SSD"/>
    <property type="match status" value="1"/>
</dbReference>
<feature type="domain" description="SSD" evidence="10">
    <location>
        <begin position="175"/>
        <end position="341"/>
    </location>
</feature>
<comment type="similarity">
    <text evidence="2 9">Belongs to the HMG-CoA reductase family.</text>
</comment>
<feature type="transmembrane region" description="Helical" evidence="9">
    <location>
        <begin position="292"/>
        <end position="309"/>
    </location>
</feature>
<evidence type="ECO:0000256" key="8">
    <source>
        <dbReference type="ARBA" id="ARBA00023136"/>
    </source>
</evidence>
<keyword evidence="7 9" id="KW-0560">Oxidoreductase</keyword>
<evidence type="ECO:0000256" key="4">
    <source>
        <dbReference type="ARBA" id="ARBA00022824"/>
    </source>
</evidence>
<feature type="transmembrane region" description="Helical" evidence="9">
    <location>
        <begin position="176"/>
        <end position="195"/>
    </location>
</feature>
<dbReference type="PROSITE" id="PS00066">
    <property type="entry name" value="HMG_COA_REDUCTASE_1"/>
    <property type="match status" value="1"/>
</dbReference>
<evidence type="ECO:0000256" key="2">
    <source>
        <dbReference type="ARBA" id="ARBA00007661"/>
    </source>
</evidence>
<feature type="transmembrane region" description="Helical" evidence="9">
    <location>
        <begin position="396"/>
        <end position="417"/>
    </location>
</feature>
<keyword evidence="5 9" id="KW-0521">NADP</keyword>
<reference evidence="11 12" key="1">
    <citation type="journal article" date="2023" name="Elife">
        <title>Identification of key yeast species and microbe-microbe interactions impacting larval growth of Drosophila in the wild.</title>
        <authorList>
            <person name="Mure A."/>
            <person name="Sugiura Y."/>
            <person name="Maeda R."/>
            <person name="Honda K."/>
            <person name="Sakurai N."/>
            <person name="Takahashi Y."/>
            <person name="Watada M."/>
            <person name="Katoh T."/>
            <person name="Gotoh A."/>
            <person name="Gotoh Y."/>
            <person name="Taniguchi I."/>
            <person name="Nakamura K."/>
            <person name="Hayashi T."/>
            <person name="Katayama T."/>
            <person name="Uemura T."/>
            <person name="Hattori Y."/>
        </authorList>
    </citation>
    <scope>NUCLEOTIDE SEQUENCE [LARGE SCALE GENOMIC DNA]</scope>
    <source>
        <strain evidence="11 12">SC-9</strain>
    </source>
</reference>
<dbReference type="GO" id="GO:0015936">
    <property type="term" value="P:coenzyme A metabolic process"/>
    <property type="evidence" value="ECO:0007669"/>
    <property type="project" value="InterPro"/>
</dbReference>
<evidence type="ECO:0000256" key="1">
    <source>
        <dbReference type="ARBA" id="ARBA00004477"/>
    </source>
</evidence>
<keyword evidence="4 9" id="KW-0256">Endoplasmic reticulum</keyword>
<dbReference type="Proteomes" id="UP001360560">
    <property type="component" value="Unassembled WGS sequence"/>
</dbReference>
<dbReference type="GeneID" id="90074284"/>
<evidence type="ECO:0000313" key="12">
    <source>
        <dbReference type="Proteomes" id="UP001360560"/>
    </source>
</evidence>
<keyword evidence="3 9" id="KW-0812">Transmembrane</keyword>
<dbReference type="InterPro" id="IPR002202">
    <property type="entry name" value="HMG_CoA_Rdtase"/>
</dbReference>
<evidence type="ECO:0000256" key="5">
    <source>
        <dbReference type="ARBA" id="ARBA00022857"/>
    </source>
</evidence>
<accession>A0AAV5QNJ2</accession>
<dbReference type="GO" id="GO:0006696">
    <property type="term" value="P:ergosterol biosynthetic process"/>
    <property type="evidence" value="ECO:0007669"/>
    <property type="project" value="TreeGrafter"/>
</dbReference>